<organism evidence="3 4">
    <name type="scientific">Hyaloperonospora brassicae</name>
    <name type="common">Brassica downy mildew</name>
    <name type="synonym">Peronospora brassicae</name>
    <dbReference type="NCBI Taxonomy" id="162125"/>
    <lineage>
        <taxon>Eukaryota</taxon>
        <taxon>Sar</taxon>
        <taxon>Stramenopiles</taxon>
        <taxon>Oomycota</taxon>
        <taxon>Peronosporomycetes</taxon>
        <taxon>Peronosporales</taxon>
        <taxon>Peronosporaceae</taxon>
        <taxon>Hyaloperonospora</taxon>
    </lineage>
</organism>
<dbReference type="InterPro" id="IPR055313">
    <property type="entry name" value="Temptin-like"/>
</dbReference>
<accession>A0AAV0SYH5</accession>
<evidence type="ECO:0000313" key="4">
    <source>
        <dbReference type="Proteomes" id="UP001162031"/>
    </source>
</evidence>
<dbReference type="InterPro" id="IPR057626">
    <property type="entry name" value="S-S_Temptin"/>
</dbReference>
<protein>
    <recommendedName>
        <fullName evidence="2">Temptin Cys/Cys disulfide domain-containing protein</fullName>
    </recommendedName>
</protein>
<dbReference type="PANTHER" id="PTHR34737">
    <property type="entry name" value="EF-HAND DOMAIN-CONTAINING PROTEIN"/>
    <property type="match status" value="1"/>
</dbReference>
<name>A0AAV0SYH5_HYABA</name>
<proteinExistence type="predicted"/>
<feature type="signal peptide" evidence="1">
    <location>
        <begin position="1"/>
        <end position="21"/>
    </location>
</feature>
<gene>
    <name evidence="3" type="ORF">HBR001_LOCUS57</name>
</gene>
<comment type="caution">
    <text evidence="3">The sequence shown here is derived from an EMBL/GenBank/DDBJ whole genome shotgun (WGS) entry which is preliminary data.</text>
</comment>
<feature type="domain" description="Temptin Cys/Cys disulfide" evidence="2">
    <location>
        <begin position="20"/>
        <end position="111"/>
    </location>
</feature>
<evidence type="ECO:0000256" key="1">
    <source>
        <dbReference type="SAM" id="SignalP"/>
    </source>
</evidence>
<dbReference type="PANTHER" id="PTHR34737:SF2">
    <property type="entry name" value="EF-HAND DOMAIN-CONTAINING PROTEIN"/>
    <property type="match status" value="1"/>
</dbReference>
<evidence type="ECO:0000259" key="2">
    <source>
        <dbReference type="Pfam" id="PF24784"/>
    </source>
</evidence>
<reference evidence="3" key="1">
    <citation type="submission" date="2022-12" db="EMBL/GenBank/DDBJ databases">
        <authorList>
            <person name="Webb A."/>
        </authorList>
    </citation>
    <scope>NUCLEOTIDE SEQUENCE</scope>
    <source>
        <strain evidence="3">Hp1</strain>
    </source>
</reference>
<dbReference type="AlphaFoldDB" id="A0AAV0SYH5"/>
<dbReference type="Proteomes" id="UP001162031">
    <property type="component" value="Unassembled WGS sequence"/>
</dbReference>
<dbReference type="Pfam" id="PF24784">
    <property type="entry name" value="Temptin_C"/>
    <property type="match status" value="1"/>
</dbReference>
<dbReference type="EMBL" id="CANTFL010000006">
    <property type="protein sequence ID" value="CAI5708303.1"/>
    <property type="molecule type" value="Genomic_DNA"/>
</dbReference>
<keyword evidence="4" id="KW-1185">Reference proteome</keyword>
<evidence type="ECO:0000313" key="3">
    <source>
        <dbReference type="EMBL" id="CAI5708303.1"/>
    </source>
</evidence>
<feature type="chain" id="PRO_5043987329" description="Temptin Cys/Cys disulfide domain-containing protein" evidence="1">
    <location>
        <begin position="22"/>
        <end position="186"/>
    </location>
</feature>
<sequence length="186" mass="18941">MPRTALSLVLAAAAATVTVDARPDYVFRIPNGANVDGVNALGHVDPSGGGARNAFGQDFEADGEQWVTSLCMMDSDGDGQTNGQELGDPCCEWNQTSNPVTLWSTGLSHPGEVSSMSNASLWANVVCSNATMSNMTAPNSTAGSMRPGASNNATTAPSVPVVSSAMTPAMLSTTVLVVAGVAAVFM</sequence>
<keyword evidence="1" id="KW-0732">Signal</keyword>